<dbReference type="Pfam" id="PF00071">
    <property type="entry name" value="Ras"/>
    <property type="match status" value="1"/>
</dbReference>
<dbReference type="GO" id="GO:0006606">
    <property type="term" value="P:protein import into nucleus"/>
    <property type="evidence" value="ECO:0007669"/>
    <property type="project" value="TreeGrafter"/>
</dbReference>
<dbReference type="EMBL" id="KB008103">
    <property type="protein sequence ID" value="ELR12911.1"/>
    <property type="molecule type" value="Genomic_DNA"/>
</dbReference>
<accession>L8GL37</accession>
<dbReference type="GO" id="GO:0005525">
    <property type="term" value="F:GTP binding"/>
    <property type="evidence" value="ECO:0007669"/>
    <property type="project" value="UniProtKB-KW"/>
</dbReference>
<dbReference type="SUPFAM" id="SSF52540">
    <property type="entry name" value="P-loop containing nucleoside triphosphate hydrolases"/>
    <property type="match status" value="1"/>
</dbReference>
<keyword evidence="4 9" id="KW-0813">Transport</keyword>
<dbReference type="GO" id="GO:0005737">
    <property type="term" value="C:cytoplasm"/>
    <property type="evidence" value="ECO:0007669"/>
    <property type="project" value="TreeGrafter"/>
</dbReference>
<evidence type="ECO:0000313" key="11">
    <source>
        <dbReference type="Proteomes" id="UP000011083"/>
    </source>
</evidence>
<keyword evidence="7 9" id="KW-0342">GTP-binding</keyword>
<dbReference type="GO" id="GO:0005634">
    <property type="term" value="C:nucleus"/>
    <property type="evidence" value="ECO:0007669"/>
    <property type="project" value="UniProtKB-SubCell"/>
</dbReference>
<evidence type="ECO:0000256" key="1">
    <source>
        <dbReference type="ARBA" id="ARBA00004123"/>
    </source>
</evidence>
<dbReference type="InterPro" id="IPR027417">
    <property type="entry name" value="P-loop_NTPase"/>
</dbReference>
<dbReference type="SMART" id="SM00176">
    <property type="entry name" value="RAN"/>
    <property type="match status" value="1"/>
</dbReference>
<organism evidence="10 11">
    <name type="scientific">Acanthamoeba castellanii (strain ATCC 30010 / Neff)</name>
    <dbReference type="NCBI Taxonomy" id="1257118"/>
    <lineage>
        <taxon>Eukaryota</taxon>
        <taxon>Amoebozoa</taxon>
        <taxon>Discosea</taxon>
        <taxon>Longamoebia</taxon>
        <taxon>Centramoebida</taxon>
        <taxon>Acanthamoebidae</taxon>
        <taxon>Acanthamoeba</taxon>
    </lineage>
</organism>
<dbReference type="PROSITE" id="PS51419">
    <property type="entry name" value="RAB"/>
    <property type="match status" value="1"/>
</dbReference>
<dbReference type="GO" id="GO:0000054">
    <property type="term" value="P:ribosomal subunit export from nucleus"/>
    <property type="evidence" value="ECO:0007669"/>
    <property type="project" value="TreeGrafter"/>
</dbReference>
<keyword evidence="8 9" id="KW-0539">Nucleus</keyword>
<comment type="similarity">
    <text evidence="3 9">Belongs to the small GTPase superfamily. Ran family.</text>
</comment>
<keyword evidence="11" id="KW-1185">Reference proteome</keyword>
<dbReference type="PANTHER" id="PTHR24071:SF0">
    <property type="entry name" value="GTP-BINDING NUCLEAR PROTEIN RAN"/>
    <property type="match status" value="1"/>
</dbReference>
<evidence type="ECO:0000256" key="5">
    <source>
        <dbReference type="ARBA" id="ARBA00022741"/>
    </source>
</evidence>
<evidence type="ECO:0000256" key="8">
    <source>
        <dbReference type="ARBA" id="ARBA00023242"/>
    </source>
</evidence>
<evidence type="ECO:0000256" key="2">
    <source>
        <dbReference type="ARBA" id="ARBA00006270"/>
    </source>
</evidence>
<dbReference type="PANTHER" id="PTHR24071">
    <property type="entry name" value="RAN GTPASE"/>
    <property type="match status" value="1"/>
</dbReference>
<dbReference type="InterPro" id="IPR005225">
    <property type="entry name" value="Small_GTP-bd"/>
</dbReference>
<comment type="similarity">
    <text evidence="2">Belongs to the small GTPase superfamily. Rab family.</text>
</comment>
<keyword evidence="6 9" id="KW-0653">Protein transport</keyword>
<dbReference type="PROSITE" id="PS51418">
    <property type="entry name" value="RAN"/>
    <property type="match status" value="1"/>
</dbReference>
<dbReference type="SMART" id="SM00173">
    <property type="entry name" value="RAS"/>
    <property type="match status" value="1"/>
</dbReference>
<dbReference type="GeneID" id="14913632"/>
<dbReference type="SMART" id="SM00174">
    <property type="entry name" value="RHO"/>
    <property type="match status" value="1"/>
</dbReference>
<dbReference type="PRINTS" id="PR00627">
    <property type="entry name" value="GTPRANTC4"/>
</dbReference>
<gene>
    <name evidence="10" type="ORF">ACA1_095610</name>
</gene>
<keyword evidence="5 9" id="KW-0547">Nucleotide-binding</keyword>
<dbReference type="NCBIfam" id="TIGR00231">
    <property type="entry name" value="small_GTP"/>
    <property type="match status" value="1"/>
</dbReference>
<dbReference type="GO" id="GO:0003924">
    <property type="term" value="F:GTPase activity"/>
    <property type="evidence" value="ECO:0007669"/>
    <property type="project" value="InterPro"/>
</dbReference>
<dbReference type="SMART" id="SM00175">
    <property type="entry name" value="RAB"/>
    <property type="match status" value="1"/>
</dbReference>
<dbReference type="AlphaFoldDB" id="L8GL37"/>
<dbReference type="Gene3D" id="3.40.50.300">
    <property type="entry name" value="P-loop containing nucleotide triphosphate hydrolases"/>
    <property type="match status" value="1"/>
</dbReference>
<dbReference type="InterPro" id="IPR002041">
    <property type="entry name" value="Ran_GTPase"/>
</dbReference>
<dbReference type="KEGG" id="acan:ACA1_095610"/>
<dbReference type="FunFam" id="3.40.50.300:FF:001447">
    <property type="entry name" value="Ras-related protein Rab-1B"/>
    <property type="match status" value="1"/>
</dbReference>
<proteinExistence type="inferred from homology"/>
<dbReference type="STRING" id="1257118.L8GL37"/>
<comment type="subcellular location">
    <subcellularLocation>
        <location evidence="1 9">Nucleus</location>
    </subcellularLocation>
</comment>
<sequence length="228" mass="25600">MSDHTVQGGDDSTTPSFKVVLVGDNSTGKTTLVKRRVTGELERKYYIPTLGTEVQPLAFDTTRGKVILNIWDSVGGEKPGLLREGHYIGADAAIILFDVTNRFSYRRVPLWYAGISRLCGEAIPVVLCGNKVDLKDQRQVKPKQITFHRKKNLPYFDISAKSNYNLEKLFLFVCRRLMNDAQLVFTQEPALLPPETQIDRAAQDEIEALLQAALHQPLPDDEIDEGEV</sequence>
<dbReference type="InterPro" id="IPR001806">
    <property type="entry name" value="Small_GTPase"/>
</dbReference>
<evidence type="ECO:0000313" key="10">
    <source>
        <dbReference type="EMBL" id="ELR12911.1"/>
    </source>
</evidence>
<dbReference type="CDD" id="cd00877">
    <property type="entry name" value="Ran"/>
    <property type="match status" value="1"/>
</dbReference>
<dbReference type="RefSeq" id="XP_004334924.1">
    <property type="nucleotide sequence ID" value="XM_004334876.1"/>
</dbReference>
<evidence type="ECO:0000256" key="6">
    <source>
        <dbReference type="ARBA" id="ARBA00022927"/>
    </source>
</evidence>
<comment type="function">
    <text evidence="9">GTP-binding protein involved in nucleocytoplasmic transport. Required for the import of protein into the nucleus and also for RNA export. Involved in chromatin condensation and control of cell cycle.</text>
</comment>
<dbReference type="Proteomes" id="UP000011083">
    <property type="component" value="Unassembled WGS sequence"/>
</dbReference>
<dbReference type="PROSITE" id="PS51421">
    <property type="entry name" value="RAS"/>
    <property type="match status" value="1"/>
</dbReference>
<evidence type="ECO:0000256" key="4">
    <source>
        <dbReference type="ARBA" id="ARBA00022448"/>
    </source>
</evidence>
<protein>
    <recommendedName>
        <fullName evidence="9">GTP-binding nuclear protein</fullName>
    </recommendedName>
</protein>
<evidence type="ECO:0000256" key="3">
    <source>
        <dbReference type="ARBA" id="ARBA00008028"/>
    </source>
</evidence>
<reference evidence="10 11" key="1">
    <citation type="journal article" date="2013" name="Genome Biol.">
        <title>Genome of Acanthamoeba castellanii highlights extensive lateral gene transfer and early evolution of tyrosine kinase signaling.</title>
        <authorList>
            <person name="Clarke M."/>
            <person name="Lohan A.J."/>
            <person name="Liu B."/>
            <person name="Lagkouvardos I."/>
            <person name="Roy S."/>
            <person name="Zafar N."/>
            <person name="Bertelli C."/>
            <person name="Schilde C."/>
            <person name="Kianianmomeni A."/>
            <person name="Burglin T.R."/>
            <person name="Frech C."/>
            <person name="Turcotte B."/>
            <person name="Kopec K.O."/>
            <person name="Synnott J.M."/>
            <person name="Choo C."/>
            <person name="Paponov I."/>
            <person name="Finkler A."/>
            <person name="Soon Heng Tan C."/>
            <person name="Hutchins A.P."/>
            <person name="Weinmeier T."/>
            <person name="Rattei T."/>
            <person name="Chu J.S."/>
            <person name="Gimenez G."/>
            <person name="Irimia M."/>
            <person name="Rigden D.J."/>
            <person name="Fitzpatrick D.A."/>
            <person name="Lorenzo-Morales J."/>
            <person name="Bateman A."/>
            <person name="Chiu C.H."/>
            <person name="Tang P."/>
            <person name="Hegemann P."/>
            <person name="Fromm H."/>
            <person name="Raoult D."/>
            <person name="Greub G."/>
            <person name="Miranda-Saavedra D."/>
            <person name="Chen N."/>
            <person name="Nash P."/>
            <person name="Ginger M.L."/>
            <person name="Horn M."/>
            <person name="Schaap P."/>
            <person name="Caler L."/>
            <person name="Loftus B."/>
        </authorList>
    </citation>
    <scope>NUCLEOTIDE SEQUENCE [LARGE SCALE GENOMIC DNA]</scope>
    <source>
        <strain evidence="10 11">Neff</strain>
    </source>
</reference>
<evidence type="ECO:0000256" key="7">
    <source>
        <dbReference type="ARBA" id="ARBA00023134"/>
    </source>
</evidence>
<dbReference type="VEuPathDB" id="AmoebaDB:ACA1_095610"/>
<evidence type="ECO:0000256" key="9">
    <source>
        <dbReference type="RuleBase" id="RU363057"/>
    </source>
</evidence>
<name>L8GL37_ACACF</name>